<dbReference type="InterPro" id="IPR017665">
    <property type="entry name" value="Guanylate_kinase"/>
</dbReference>
<dbReference type="EC" id="2.7.4.8" evidence="3 11"/>
<evidence type="ECO:0000256" key="7">
    <source>
        <dbReference type="ARBA" id="ARBA00022777"/>
    </source>
</evidence>
<comment type="subcellular location">
    <subcellularLocation>
        <location evidence="11">Cytoplasm</location>
    </subcellularLocation>
</comment>
<dbReference type="InterPro" id="IPR008145">
    <property type="entry name" value="GK/Ca_channel_bsu"/>
</dbReference>
<keyword evidence="11" id="KW-0963">Cytoplasm</keyword>
<sequence>MKRWWNVMSKGFLLVISGPSGVGKGTVCDELLKEVNDVVMSVSATTRDMRPGEVDGESYFFVDDERFEEMVENEEFLEHANVHAHKYGTPKKFVFDKIKDGEVVILEIDVQGALQVKKVYDEAVFIMLLPPSMVELKNRIVGRKTETEEAINLRMNNAFKELDFVTDYDYFVVNDTVHEAVQNIKSIIDAEKHRVKRFKYIKEKVLGEKDV</sequence>
<keyword evidence="8 11" id="KW-0067">ATP-binding</keyword>
<evidence type="ECO:0000256" key="10">
    <source>
        <dbReference type="ARBA" id="ARBA00048594"/>
    </source>
</evidence>
<keyword evidence="7 11" id="KW-0418">Kinase</keyword>
<evidence type="ECO:0000256" key="5">
    <source>
        <dbReference type="ARBA" id="ARBA00022679"/>
    </source>
</evidence>
<keyword evidence="5 11" id="KW-0808">Transferase</keyword>
<dbReference type="SUPFAM" id="SSF52540">
    <property type="entry name" value="P-loop containing nucleoside triphosphate hydrolases"/>
    <property type="match status" value="1"/>
</dbReference>
<evidence type="ECO:0000313" key="14">
    <source>
        <dbReference type="Proteomes" id="UP000245793"/>
    </source>
</evidence>
<dbReference type="FunFam" id="3.30.63.10:FF:000002">
    <property type="entry name" value="Guanylate kinase 1"/>
    <property type="match status" value="1"/>
</dbReference>
<dbReference type="NCBIfam" id="TIGR03263">
    <property type="entry name" value="guanyl_kin"/>
    <property type="match status" value="1"/>
</dbReference>
<dbReference type="Proteomes" id="UP000245793">
    <property type="component" value="Unassembled WGS sequence"/>
</dbReference>
<dbReference type="GO" id="GO:0004385">
    <property type="term" value="F:GMP kinase activity"/>
    <property type="evidence" value="ECO:0007669"/>
    <property type="project" value="UniProtKB-UniRule"/>
</dbReference>
<keyword evidence="6 11" id="KW-0547">Nucleotide-binding</keyword>
<comment type="caution">
    <text evidence="13">The sequence shown here is derived from an EMBL/GenBank/DDBJ whole genome shotgun (WGS) entry which is preliminary data.</text>
</comment>
<dbReference type="EMBL" id="QEKV01000004">
    <property type="protein sequence ID" value="PVY94583.1"/>
    <property type="molecule type" value="Genomic_DNA"/>
</dbReference>
<dbReference type="GO" id="GO:0005524">
    <property type="term" value="F:ATP binding"/>
    <property type="evidence" value="ECO:0007669"/>
    <property type="project" value="UniProtKB-UniRule"/>
</dbReference>
<protein>
    <recommendedName>
        <fullName evidence="4 11">Guanylate kinase</fullName>
        <ecNumber evidence="3 11">2.7.4.8</ecNumber>
    </recommendedName>
    <alternativeName>
        <fullName evidence="9 11">GMP kinase</fullName>
    </alternativeName>
</protein>
<proteinExistence type="inferred from homology"/>
<dbReference type="HAMAP" id="MF_00328">
    <property type="entry name" value="Guanylate_kinase"/>
    <property type="match status" value="1"/>
</dbReference>
<dbReference type="PANTHER" id="PTHR23117:SF13">
    <property type="entry name" value="GUANYLATE KINASE"/>
    <property type="match status" value="1"/>
</dbReference>
<dbReference type="Gene3D" id="3.30.63.10">
    <property type="entry name" value="Guanylate Kinase phosphate binding domain"/>
    <property type="match status" value="1"/>
</dbReference>
<comment type="catalytic activity">
    <reaction evidence="10 11">
        <text>GMP + ATP = GDP + ADP</text>
        <dbReference type="Rhea" id="RHEA:20780"/>
        <dbReference type="ChEBI" id="CHEBI:30616"/>
        <dbReference type="ChEBI" id="CHEBI:58115"/>
        <dbReference type="ChEBI" id="CHEBI:58189"/>
        <dbReference type="ChEBI" id="CHEBI:456216"/>
        <dbReference type="EC" id="2.7.4.8"/>
    </reaction>
</comment>
<name>A0A2U1E3Q4_9FIRM</name>
<evidence type="ECO:0000256" key="3">
    <source>
        <dbReference type="ARBA" id="ARBA00012961"/>
    </source>
</evidence>
<keyword evidence="14" id="KW-1185">Reference proteome</keyword>
<dbReference type="PROSITE" id="PS50052">
    <property type="entry name" value="GUANYLATE_KINASE_2"/>
    <property type="match status" value="1"/>
</dbReference>
<dbReference type="CDD" id="cd00071">
    <property type="entry name" value="GMPK"/>
    <property type="match status" value="1"/>
</dbReference>
<evidence type="ECO:0000313" key="13">
    <source>
        <dbReference type="EMBL" id="PVY94583.1"/>
    </source>
</evidence>
<dbReference type="InterPro" id="IPR020590">
    <property type="entry name" value="Guanylate_kinase_CS"/>
</dbReference>
<evidence type="ECO:0000256" key="8">
    <source>
        <dbReference type="ARBA" id="ARBA00022840"/>
    </source>
</evidence>
<dbReference type="AlphaFoldDB" id="A0A2U1E3Q4"/>
<dbReference type="GO" id="GO:0005829">
    <property type="term" value="C:cytosol"/>
    <property type="evidence" value="ECO:0007669"/>
    <property type="project" value="TreeGrafter"/>
</dbReference>
<evidence type="ECO:0000256" key="4">
    <source>
        <dbReference type="ARBA" id="ARBA00016296"/>
    </source>
</evidence>
<dbReference type="PANTHER" id="PTHR23117">
    <property type="entry name" value="GUANYLATE KINASE-RELATED"/>
    <property type="match status" value="1"/>
</dbReference>
<dbReference type="InterPro" id="IPR008144">
    <property type="entry name" value="Guanylate_kin-like_dom"/>
</dbReference>
<dbReference type="SMART" id="SM00072">
    <property type="entry name" value="GuKc"/>
    <property type="match status" value="1"/>
</dbReference>
<evidence type="ECO:0000256" key="6">
    <source>
        <dbReference type="ARBA" id="ARBA00022741"/>
    </source>
</evidence>
<dbReference type="Gene3D" id="3.40.50.300">
    <property type="entry name" value="P-loop containing nucleotide triphosphate hydrolases"/>
    <property type="match status" value="2"/>
</dbReference>
<evidence type="ECO:0000256" key="1">
    <source>
        <dbReference type="ARBA" id="ARBA00003531"/>
    </source>
</evidence>
<accession>A0A2U1E3Q4</accession>
<evidence type="ECO:0000256" key="11">
    <source>
        <dbReference type="HAMAP-Rule" id="MF_00328"/>
    </source>
</evidence>
<evidence type="ECO:0000256" key="2">
    <source>
        <dbReference type="ARBA" id="ARBA00005790"/>
    </source>
</evidence>
<dbReference type="InterPro" id="IPR027417">
    <property type="entry name" value="P-loop_NTPase"/>
</dbReference>
<feature type="domain" description="Guanylate kinase-like" evidence="12">
    <location>
        <begin position="11"/>
        <end position="189"/>
    </location>
</feature>
<dbReference type="PROSITE" id="PS00856">
    <property type="entry name" value="GUANYLATE_KINASE_1"/>
    <property type="match status" value="1"/>
</dbReference>
<evidence type="ECO:0000259" key="12">
    <source>
        <dbReference type="PROSITE" id="PS50052"/>
    </source>
</evidence>
<gene>
    <name evidence="11" type="primary">gmk</name>
    <name evidence="13" type="ORF">C7381_10489</name>
</gene>
<evidence type="ECO:0000256" key="9">
    <source>
        <dbReference type="ARBA" id="ARBA00030128"/>
    </source>
</evidence>
<feature type="binding site" evidence="11">
    <location>
        <begin position="18"/>
        <end position="25"/>
    </location>
    <ligand>
        <name>ATP</name>
        <dbReference type="ChEBI" id="CHEBI:30616"/>
    </ligand>
</feature>
<dbReference type="Pfam" id="PF00625">
    <property type="entry name" value="Guanylate_kin"/>
    <property type="match status" value="1"/>
</dbReference>
<reference evidence="13 14" key="1">
    <citation type="submission" date="2018-04" db="EMBL/GenBank/DDBJ databases">
        <title>Genomic Encyclopedia of Type Strains, Phase IV (KMG-IV): sequencing the most valuable type-strain genomes for metagenomic binning, comparative biology and taxonomic classification.</title>
        <authorList>
            <person name="Goeker M."/>
        </authorList>
    </citation>
    <scope>NUCLEOTIDE SEQUENCE [LARGE SCALE GENOMIC DNA]</scope>
    <source>
        <strain evidence="13 14">DSM 20705</strain>
    </source>
</reference>
<comment type="function">
    <text evidence="1 11">Essential for recycling GMP and indirectly, cGMP.</text>
</comment>
<organism evidence="13 14">
    <name type="scientific">Ezakiella coagulans</name>
    <dbReference type="NCBI Taxonomy" id="46507"/>
    <lineage>
        <taxon>Bacteria</taxon>
        <taxon>Bacillati</taxon>
        <taxon>Bacillota</taxon>
        <taxon>Tissierellia</taxon>
        <taxon>Ezakiella</taxon>
    </lineage>
</organism>
<comment type="similarity">
    <text evidence="2 11">Belongs to the guanylate kinase family.</text>
</comment>